<dbReference type="PROSITE" id="PS00264">
    <property type="entry name" value="NEUROHYPOPHYS_HORM"/>
    <property type="match status" value="1"/>
</dbReference>
<dbReference type="OrthoDB" id="10056056at2759"/>
<dbReference type="EMBL" id="MNPL01003548">
    <property type="protein sequence ID" value="OQR77437.1"/>
    <property type="molecule type" value="Genomic_DNA"/>
</dbReference>
<organism evidence="4 5">
    <name type="scientific">Tropilaelaps mercedesae</name>
    <dbReference type="NCBI Taxonomy" id="418985"/>
    <lineage>
        <taxon>Eukaryota</taxon>
        <taxon>Metazoa</taxon>
        <taxon>Ecdysozoa</taxon>
        <taxon>Arthropoda</taxon>
        <taxon>Chelicerata</taxon>
        <taxon>Arachnida</taxon>
        <taxon>Acari</taxon>
        <taxon>Parasitiformes</taxon>
        <taxon>Mesostigmata</taxon>
        <taxon>Gamasina</taxon>
        <taxon>Dermanyssoidea</taxon>
        <taxon>Laelapidae</taxon>
        <taxon>Tropilaelaps</taxon>
    </lineage>
</organism>
<proteinExistence type="inferred from homology"/>
<evidence type="ECO:0000256" key="1">
    <source>
        <dbReference type="ARBA" id="ARBA00007369"/>
    </source>
</evidence>
<evidence type="ECO:0000256" key="2">
    <source>
        <dbReference type="ARBA" id="ARBA00022729"/>
    </source>
</evidence>
<gene>
    <name evidence="4" type="ORF">BIW11_07098</name>
</gene>
<evidence type="ECO:0000256" key="3">
    <source>
        <dbReference type="ARBA" id="ARBA00023157"/>
    </source>
</evidence>
<sequence length="119" mass="12833">MNLYVLVLANIVGFSLTCFITNCPVGGKRSDPGFGLTQFSNEFRKYQQCPPCGPGSSGQCFGPNICCNSESCLIDSVDNPNLRSCKREALRMKPCTNVGTRCGSENKGHCALNRLCCAP</sequence>
<accession>A0A1V9XVA1</accession>
<evidence type="ECO:0000313" key="5">
    <source>
        <dbReference type="Proteomes" id="UP000192247"/>
    </source>
</evidence>
<reference evidence="4 5" key="1">
    <citation type="journal article" date="2017" name="Gigascience">
        <title>Draft genome of the honey bee ectoparasitic mite, Tropilaelaps mercedesae, is shaped by the parasitic life history.</title>
        <authorList>
            <person name="Dong X."/>
            <person name="Armstrong S.D."/>
            <person name="Xia D."/>
            <person name="Makepeace B.L."/>
            <person name="Darby A.C."/>
            <person name="Kadowaki T."/>
        </authorList>
    </citation>
    <scope>NUCLEOTIDE SEQUENCE [LARGE SCALE GENOMIC DNA]</scope>
    <source>
        <strain evidence="4">Wuxi-XJTLU</strain>
    </source>
</reference>
<comment type="caution">
    <text evidence="4">The sequence shown here is derived from an EMBL/GenBank/DDBJ whole genome shotgun (WGS) entry which is preliminary data.</text>
</comment>
<dbReference type="InterPro" id="IPR022423">
    <property type="entry name" value="Neurohypophysial_hormone_CS"/>
</dbReference>
<dbReference type="InParanoid" id="A0A1V9XVA1"/>
<keyword evidence="3" id="KW-1015">Disulfide bond</keyword>
<dbReference type="GO" id="GO:0005185">
    <property type="term" value="F:neurohypophyseal hormone activity"/>
    <property type="evidence" value="ECO:0007669"/>
    <property type="project" value="InterPro"/>
</dbReference>
<dbReference type="GO" id="GO:0005615">
    <property type="term" value="C:extracellular space"/>
    <property type="evidence" value="ECO:0007669"/>
    <property type="project" value="TreeGrafter"/>
</dbReference>
<dbReference type="GO" id="GO:0030141">
    <property type="term" value="C:secretory granule"/>
    <property type="evidence" value="ECO:0007669"/>
    <property type="project" value="TreeGrafter"/>
</dbReference>
<dbReference type="SMART" id="SM00003">
    <property type="entry name" value="NH"/>
    <property type="match status" value="1"/>
</dbReference>
<dbReference type="PANTHER" id="PTHR11681">
    <property type="entry name" value="NEUROPHYSIN"/>
    <property type="match status" value="1"/>
</dbReference>
<dbReference type="InterPro" id="IPR000981">
    <property type="entry name" value="Neurhyp_horm"/>
</dbReference>
<dbReference type="PANTHER" id="PTHR11681:SF5">
    <property type="entry name" value="ISOTOCIN"/>
    <property type="match status" value="1"/>
</dbReference>
<keyword evidence="5" id="KW-1185">Reference proteome</keyword>
<protein>
    <submittedName>
        <fullName evidence="4">Isotocin-neurophysin IT 1-like</fullName>
    </submittedName>
</protein>
<dbReference type="InterPro" id="IPR036387">
    <property type="entry name" value="Neurhyp_horm_dom_sf"/>
</dbReference>
<dbReference type="Pfam" id="PF00184">
    <property type="entry name" value="Hormone_5"/>
    <property type="match status" value="1"/>
</dbReference>
<dbReference type="STRING" id="418985.A0A1V9XVA1"/>
<dbReference type="Gene3D" id="2.60.9.10">
    <property type="entry name" value="Neurohypophysial hormone domain"/>
    <property type="match status" value="1"/>
</dbReference>
<feature type="non-terminal residue" evidence="4">
    <location>
        <position position="119"/>
    </location>
</feature>
<comment type="similarity">
    <text evidence="1">Belongs to the vasopressin/oxytocin family.</text>
</comment>
<keyword evidence="2" id="KW-0732">Signal</keyword>
<evidence type="ECO:0000313" key="4">
    <source>
        <dbReference type="EMBL" id="OQR77437.1"/>
    </source>
</evidence>
<name>A0A1V9XVA1_9ACAR</name>
<dbReference type="AlphaFoldDB" id="A0A1V9XVA1"/>
<dbReference type="Proteomes" id="UP000192247">
    <property type="component" value="Unassembled WGS sequence"/>
</dbReference>
<dbReference type="SUPFAM" id="SSF49606">
    <property type="entry name" value="Neurophysin II"/>
    <property type="match status" value="1"/>
</dbReference>